<reference evidence="1" key="1">
    <citation type="submission" date="2015-12" db="EMBL/GenBank/DDBJ databases">
        <title>Gene expression during late stages of embryo sac development: a critical building block for successful pollen-pistil interactions.</title>
        <authorList>
            <person name="Liu Y."/>
            <person name="Joly V."/>
            <person name="Sabar M."/>
            <person name="Matton D.P."/>
        </authorList>
    </citation>
    <scope>NUCLEOTIDE SEQUENCE</scope>
</reference>
<proteinExistence type="predicted"/>
<accession>A0A0V0H6V7</accession>
<protein>
    <submittedName>
        <fullName evidence="1">Putative ovule protein</fullName>
    </submittedName>
</protein>
<organism evidence="1">
    <name type="scientific">Solanum chacoense</name>
    <name type="common">Chaco potato</name>
    <dbReference type="NCBI Taxonomy" id="4108"/>
    <lineage>
        <taxon>Eukaryota</taxon>
        <taxon>Viridiplantae</taxon>
        <taxon>Streptophyta</taxon>
        <taxon>Embryophyta</taxon>
        <taxon>Tracheophyta</taxon>
        <taxon>Spermatophyta</taxon>
        <taxon>Magnoliopsida</taxon>
        <taxon>eudicotyledons</taxon>
        <taxon>Gunneridae</taxon>
        <taxon>Pentapetalae</taxon>
        <taxon>asterids</taxon>
        <taxon>lamiids</taxon>
        <taxon>Solanales</taxon>
        <taxon>Solanaceae</taxon>
        <taxon>Solanoideae</taxon>
        <taxon>Solaneae</taxon>
        <taxon>Solanum</taxon>
    </lineage>
</organism>
<evidence type="ECO:0000313" key="1">
    <source>
        <dbReference type="EMBL" id="JAP16101.1"/>
    </source>
</evidence>
<dbReference type="AlphaFoldDB" id="A0A0V0H6V7"/>
<feature type="non-terminal residue" evidence="1">
    <location>
        <position position="1"/>
    </location>
</feature>
<dbReference type="EMBL" id="GEDG01024270">
    <property type="protein sequence ID" value="JAP16101.1"/>
    <property type="molecule type" value="Transcribed_RNA"/>
</dbReference>
<sequence length="74" mass="8835">LSRKLKRTVTKAHNGNTKNHTELYQLPVRMKILQEPRYKSRKQIHISSNYPVIQASHWKKNSDLKIDFLFCLIM</sequence>
<name>A0A0V0H6V7_SOLCH</name>